<organism evidence="4 6">
    <name type="scientific">Flavobacterium hibernum</name>
    <dbReference type="NCBI Taxonomy" id="37752"/>
    <lineage>
        <taxon>Bacteria</taxon>
        <taxon>Pseudomonadati</taxon>
        <taxon>Bacteroidota</taxon>
        <taxon>Flavobacteriia</taxon>
        <taxon>Flavobacteriales</taxon>
        <taxon>Flavobacteriaceae</taxon>
        <taxon>Flavobacterium</taxon>
    </lineage>
</organism>
<evidence type="ECO:0000313" key="6">
    <source>
        <dbReference type="Proteomes" id="UP000032061"/>
    </source>
</evidence>
<feature type="domain" description="HTH tetR-type" evidence="3">
    <location>
        <begin position="2"/>
        <end position="62"/>
    </location>
</feature>
<dbReference type="GO" id="GO:0003677">
    <property type="term" value="F:DNA binding"/>
    <property type="evidence" value="ECO:0007669"/>
    <property type="project" value="UniProtKB-UniRule"/>
</dbReference>
<reference evidence="4 6" key="1">
    <citation type="submission" date="2015-01" db="EMBL/GenBank/DDBJ databases">
        <title>Genome of Flavobacterium hibernum DSM 12611.</title>
        <authorList>
            <person name="Stropko S.J."/>
            <person name="Pipes S.E."/>
            <person name="Newman J.D."/>
        </authorList>
    </citation>
    <scope>NUCLEOTIDE SEQUENCE [LARGE SCALE GENOMIC DNA]</scope>
    <source>
        <strain evidence="4 6">DSM 12611</strain>
    </source>
</reference>
<dbReference type="Gene3D" id="1.10.357.10">
    <property type="entry name" value="Tetracycline Repressor, domain 2"/>
    <property type="match status" value="1"/>
</dbReference>
<keyword evidence="1 2" id="KW-0238">DNA-binding</keyword>
<evidence type="ECO:0000313" key="5">
    <source>
        <dbReference type="EMBL" id="OXA84273.1"/>
    </source>
</evidence>
<dbReference type="PRINTS" id="PR00455">
    <property type="entry name" value="HTHTETR"/>
</dbReference>
<feature type="DNA-binding region" description="H-T-H motif" evidence="2">
    <location>
        <begin position="25"/>
        <end position="44"/>
    </location>
</feature>
<evidence type="ECO:0000256" key="2">
    <source>
        <dbReference type="PROSITE-ProRule" id="PRU00335"/>
    </source>
</evidence>
<keyword evidence="7" id="KW-1185">Reference proteome</keyword>
<dbReference type="PANTHER" id="PTHR43479">
    <property type="entry name" value="ACREF/ENVCD OPERON REPRESSOR-RELATED"/>
    <property type="match status" value="1"/>
</dbReference>
<dbReference type="PROSITE" id="PS50977">
    <property type="entry name" value="HTH_TETR_2"/>
    <property type="match status" value="1"/>
</dbReference>
<evidence type="ECO:0000313" key="7">
    <source>
        <dbReference type="Proteomes" id="UP000198302"/>
    </source>
</evidence>
<dbReference type="InterPro" id="IPR009057">
    <property type="entry name" value="Homeodomain-like_sf"/>
</dbReference>
<gene>
    <name evidence="5" type="ORF">B0A73_20565</name>
    <name evidence="4" type="ORF">IW18_16515</name>
</gene>
<name>A0A0D0EXC6_9FLAO</name>
<dbReference type="EMBL" id="MUGX01000034">
    <property type="protein sequence ID" value="OXA84273.1"/>
    <property type="molecule type" value="Genomic_DNA"/>
</dbReference>
<evidence type="ECO:0000256" key="1">
    <source>
        <dbReference type="ARBA" id="ARBA00023125"/>
    </source>
</evidence>
<dbReference type="Proteomes" id="UP000032061">
    <property type="component" value="Unassembled WGS sequence"/>
</dbReference>
<dbReference type="PANTHER" id="PTHR43479:SF11">
    <property type="entry name" value="ACREF_ENVCD OPERON REPRESSOR-RELATED"/>
    <property type="match status" value="1"/>
</dbReference>
<accession>A0A0D0EXC6</accession>
<dbReference type="RefSeq" id="WP_041518978.1">
    <property type="nucleotide sequence ID" value="NZ_JPRK01000013.1"/>
</dbReference>
<dbReference type="Pfam" id="PF00440">
    <property type="entry name" value="TetR_N"/>
    <property type="match status" value="1"/>
</dbReference>
<reference evidence="5 7" key="2">
    <citation type="submission" date="2016-11" db="EMBL/GenBank/DDBJ databases">
        <title>Whole genomes of Flavobacteriaceae.</title>
        <authorList>
            <person name="Stine C."/>
            <person name="Li C."/>
            <person name="Tadesse D."/>
        </authorList>
    </citation>
    <scope>NUCLEOTIDE SEQUENCE [LARGE SCALE GENOMIC DNA]</scope>
    <source>
        <strain evidence="5 7">ATCC 51468</strain>
    </source>
</reference>
<dbReference type="SUPFAM" id="SSF46689">
    <property type="entry name" value="Homeodomain-like"/>
    <property type="match status" value="1"/>
</dbReference>
<evidence type="ECO:0000313" key="4">
    <source>
        <dbReference type="EMBL" id="KIO51851.1"/>
    </source>
</evidence>
<dbReference type="InterPro" id="IPR050624">
    <property type="entry name" value="HTH-type_Tx_Regulator"/>
</dbReference>
<protein>
    <submittedName>
        <fullName evidence="5">TetR family transcriptional regulator</fullName>
    </submittedName>
</protein>
<dbReference type="EMBL" id="JPRK01000013">
    <property type="protein sequence ID" value="KIO51851.1"/>
    <property type="molecule type" value="Genomic_DNA"/>
</dbReference>
<dbReference type="AlphaFoldDB" id="A0A0D0EXC6"/>
<dbReference type="Proteomes" id="UP000198302">
    <property type="component" value="Unassembled WGS sequence"/>
</dbReference>
<proteinExistence type="predicted"/>
<comment type="caution">
    <text evidence="4">The sequence shown here is derived from an EMBL/GenBank/DDBJ whole genome shotgun (WGS) entry which is preliminary data.</text>
</comment>
<evidence type="ECO:0000259" key="3">
    <source>
        <dbReference type="PROSITE" id="PS50977"/>
    </source>
</evidence>
<sequence length="128" mass="14870">MKSKQQEIIEIASLLFSEEGIKKTSVDIISQHCGISKKTFYQYFRDKETIVKDVVINALSKIDNYIKTLLEIANDAIAELINFLKFLQANVAVFTPIFISDLLKFYPTVNDDLLKYRTTKFLLFLYKM</sequence>
<dbReference type="STRING" id="37752.IW18_16515"/>
<dbReference type="InterPro" id="IPR001647">
    <property type="entry name" value="HTH_TetR"/>
</dbReference>
<dbReference type="OrthoDB" id="9787680at2"/>